<gene>
    <name evidence="14" type="ORF">JDV02_003100</name>
</gene>
<evidence type="ECO:0000256" key="9">
    <source>
        <dbReference type="ARBA" id="ARBA00047899"/>
    </source>
</evidence>
<evidence type="ECO:0000259" key="13">
    <source>
        <dbReference type="PROSITE" id="PS50011"/>
    </source>
</evidence>
<dbReference type="PROSITE" id="PS00107">
    <property type="entry name" value="PROTEIN_KINASE_ATP"/>
    <property type="match status" value="1"/>
</dbReference>
<protein>
    <recommendedName>
        <fullName evidence="3">non-specific serine/threonine protein kinase</fullName>
        <ecNumber evidence="3">2.7.11.1</ecNumber>
    </recommendedName>
</protein>
<evidence type="ECO:0000256" key="8">
    <source>
        <dbReference type="ARBA" id="ARBA00022840"/>
    </source>
</evidence>
<evidence type="ECO:0000256" key="2">
    <source>
        <dbReference type="ARBA" id="ARBA00010886"/>
    </source>
</evidence>
<dbReference type="PROSITE" id="PS50006">
    <property type="entry name" value="FHA_DOMAIN"/>
    <property type="match status" value="1"/>
</dbReference>
<dbReference type="InterPro" id="IPR000253">
    <property type="entry name" value="FHA_dom"/>
</dbReference>
<feature type="domain" description="FHA" evidence="12">
    <location>
        <begin position="83"/>
        <end position="134"/>
    </location>
</feature>
<evidence type="ECO:0000256" key="1">
    <source>
        <dbReference type="ARBA" id="ARBA00005575"/>
    </source>
</evidence>
<evidence type="ECO:0000256" key="10">
    <source>
        <dbReference type="ARBA" id="ARBA00048679"/>
    </source>
</evidence>
<dbReference type="GO" id="GO:0004674">
    <property type="term" value="F:protein serine/threonine kinase activity"/>
    <property type="evidence" value="ECO:0007669"/>
    <property type="project" value="UniProtKB-KW"/>
</dbReference>
<evidence type="ECO:0000256" key="3">
    <source>
        <dbReference type="ARBA" id="ARBA00012513"/>
    </source>
</evidence>
<dbReference type="CDD" id="cd00060">
    <property type="entry name" value="FHA"/>
    <property type="match status" value="1"/>
</dbReference>
<dbReference type="KEGG" id="ptkz:JDV02_003100"/>
<dbReference type="PANTHER" id="PTHR43671:SF98">
    <property type="entry name" value="SERINE_THREONINE-PROTEIN KINASE NEK11"/>
    <property type="match status" value="1"/>
</dbReference>
<dbReference type="EMBL" id="CP086355">
    <property type="protein sequence ID" value="UNI16686.1"/>
    <property type="molecule type" value="Genomic_DNA"/>
</dbReference>
<dbReference type="Gene3D" id="2.60.200.20">
    <property type="match status" value="1"/>
</dbReference>
<feature type="binding site" evidence="11">
    <location>
        <position position="254"/>
    </location>
    <ligand>
        <name>ATP</name>
        <dbReference type="ChEBI" id="CHEBI:30616"/>
    </ligand>
</feature>
<comment type="similarity">
    <text evidence="1">Belongs to the protein kinase superfamily. CAMK Ser/Thr protein kinase family. CHEK2 subfamily.</text>
</comment>
<proteinExistence type="inferred from homology"/>
<evidence type="ECO:0000256" key="4">
    <source>
        <dbReference type="ARBA" id="ARBA00022527"/>
    </source>
</evidence>
<accession>A0A9Q8V9H0</accession>
<dbReference type="EC" id="2.7.11.1" evidence="3"/>
<dbReference type="SUPFAM" id="SSF56112">
    <property type="entry name" value="Protein kinase-like (PK-like)"/>
    <property type="match status" value="1"/>
</dbReference>
<evidence type="ECO:0000259" key="12">
    <source>
        <dbReference type="PROSITE" id="PS50006"/>
    </source>
</evidence>
<dbReference type="AlphaFoldDB" id="A0A9Q8V9H0"/>
<name>A0A9Q8V9H0_9HYPO</name>
<dbReference type="SUPFAM" id="SSF49879">
    <property type="entry name" value="SMAD/FHA domain"/>
    <property type="match status" value="1"/>
</dbReference>
<keyword evidence="15" id="KW-1185">Reference proteome</keyword>
<comment type="similarity">
    <text evidence="2">Belongs to the protein kinase superfamily. NEK Ser/Thr protein kinase family. NIMA subfamily.</text>
</comment>
<keyword evidence="5 14" id="KW-0808">Transferase</keyword>
<keyword evidence="7 14" id="KW-0418">Kinase</keyword>
<evidence type="ECO:0000256" key="6">
    <source>
        <dbReference type="ARBA" id="ARBA00022741"/>
    </source>
</evidence>
<dbReference type="GO" id="GO:0005524">
    <property type="term" value="F:ATP binding"/>
    <property type="evidence" value="ECO:0007669"/>
    <property type="project" value="UniProtKB-UniRule"/>
</dbReference>
<dbReference type="InterPro" id="IPR011009">
    <property type="entry name" value="Kinase-like_dom_sf"/>
</dbReference>
<dbReference type="Proteomes" id="UP000829364">
    <property type="component" value="Chromosome 2"/>
</dbReference>
<dbReference type="Pfam" id="PF00498">
    <property type="entry name" value="FHA"/>
    <property type="match status" value="1"/>
</dbReference>
<feature type="domain" description="Protein kinase" evidence="13">
    <location>
        <begin position="225"/>
        <end position="494"/>
    </location>
</feature>
<dbReference type="PROSITE" id="PS50011">
    <property type="entry name" value="PROTEIN_KINASE_DOM"/>
    <property type="match status" value="1"/>
</dbReference>
<sequence length="519" mass="58905">MENTDLIARVYAVPHDQRRAWYALKASSRYIAPTNYKEEDCVEYGRHSRAATELPEENSVPAHLNRPRLDIKFSDIPRTKHGIVFGCDPNSDVVLPNLKGLSRYHFSFTFDDANRLIVRDWGSLMGTEVTYDDQGYGTRSDFRWIVGGDPNAEDKTCITITVHQTVRFQIIAVPHHVSSTEYLHNVQRFRQGTASAEDLFRDLDLPHQPDTELPTGTHTPSRRDIHLRKQLGRGSFGTVTHFWNVSDGSEYALKEPTAKAIRLKQSNKIAWRDVERGWKQEANIMAGLSHPNIVRLLFADFDVYPRLYLEYIPGGTLESYGDFSIVECASVLSQCLSALKYLHARDPPLAHRDIQPGNILVQLRSPDLIEVKFGDFGLSKDNGELLTICGSHKYLAPEIYKIQERVNAGGREKMTYTVAVDVWSLGVVVYQMMSALPHYKSHYQSDWCEKIANKLARDLSRRPDELQGFLLDAMVVLSPAKRRSARECYDRLLLLGIIAQVGKAANRPTLEGVQVTLHR</sequence>
<keyword evidence="4 14" id="KW-0723">Serine/threonine-protein kinase</keyword>
<comment type="catalytic activity">
    <reaction evidence="10">
        <text>L-seryl-[protein] + ATP = O-phospho-L-seryl-[protein] + ADP + H(+)</text>
        <dbReference type="Rhea" id="RHEA:17989"/>
        <dbReference type="Rhea" id="RHEA-COMP:9863"/>
        <dbReference type="Rhea" id="RHEA-COMP:11604"/>
        <dbReference type="ChEBI" id="CHEBI:15378"/>
        <dbReference type="ChEBI" id="CHEBI:29999"/>
        <dbReference type="ChEBI" id="CHEBI:30616"/>
        <dbReference type="ChEBI" id="CHEBI:83421"/>
        <dbReference type="ChEBI" id="CHEBI:456216"/>
        <dbReference type="EC" id="2.7.11.1"/>
    </reaction>
</comment>
<organism evidence="14 15">
    <name type="scientific">Purpureocillium takamizusanense</name>
    <dbReference type="NCBI Taxonomy" id="2060973"/>
    <lineage>
        <taxon>Eukaryota</taxon>
        <taxon>Fungi</taxon>
        <taxon>Dikarya</taxon>
        <taxon>Ascomycota</taxon>
        <taxon>Pezizomycotina</taxon>
        <taxon>Sordariomycetes</taxon>
        <taxon>Hypocreomycetidae</taxon>
        <taxon>Hypocreales</taxon>
        <taxon>Ophiocordycipitaceae</taxon>
        <taxon>Purpureocillium</taxon>
    </lineage>
</organism>
<evidence type="ECO:0000256" key="7">
    <source>
        <dbReference type="ARBA" id="ARBA00022777"/>
    </source>
</evidence>
<evidence type="ECO:0000313" key="14">
    <source>
        <dbReference type="EMBL" id="UNI16686.1"/>
    </source>
</evidence>
<reference evidence="14" key="1">
    <citation type="submission" date="2021-11" db="EMBL/GenBank/DDBJ databases">
        <title>Purpureocillium_takamizusanense_genome.</title>
        <authorList>
            <person name="Nguyen N.-H."/>
        </authorList>
    </citation>
    <scope>NUCLEOTIDE SEQUENCE</scope>
    <source>
        <strain evidence="14">PT3</strain>
    </source>
</reference>
<dbReference type="RefSeq" id="XP_047840167.1">
    <property type="nucleotide sequence ID" value="XM_047984193.1"/>
</dbReference>
<keyword evidence="8 11" id="KW-0067">ATP-binding</keyword>
<dbReference type="InterPro" id="IPR008984">
    <property type="entry name" value="SMAD_FHA_dom_sf"/>
</dbReference>
<evidence type="ECO:0000256" key="5">
    <source>
        <dbReference type="ARBA" id="ARBA00022679"/>
    </source>
</evidence>
<dbReference type="GeneID" id="72065060"/>
<dbReference type="InterPro" id="IPR050660">
    <property type="entry name" value="NEK_Ser/Thr_kinase"/>
</dbReference>
<dbReference type="PANTHER" id="PTHR43671">
    <property type="entry name" value="SERINE/THREONINE-PROTEIN KINASE NEK"/>
    <property type="match status" value="1"/>
</dbReference>
<dbReference type="OrthoDB" id="10252171at2759"/>
<evidence type="ECO:0000256" key="11">
    <source>
        <dbReference type="PROSITE-ProRule" id="PRU10141"/>
    </source>
</evidence>
<keyword evidence="6 11" id="KW-0547">Nucleotide-binding</keyword>
<comment type="catalytic activity">
    <reaction evidence="9">
        <text>L-threonyl-[protein] + ATP = O-phospho-L-threonyl-[protein] + ADP + H(+)</text>
        <dbReference type="Rhea" id="RHEA:46608"/>
        <dbReference type="Rhea" id="RHEA-COMP:11060"/>
        <dbReference type="Rhea" id="RHEA-COMP:11605"/>
        <dbReference type="ChEBI" id="CHEBI:15378"/>
        <dbReference type="ChEBI" id="CHEBI:30013"/>
        <dbReference type="ChEBI" id="CHEBI:30616"/>
        <dbReference type="ChEBI" id="CHEBI:61977"/>
        <dbReference type="ChEBI" id="CHEBI:456216"/>
        <dbReference type="EC" id="2.7.11.1"/>
    </reaction>
</comment>
<dbReference type="InterPro" id="IPR017441">
    <property type="entry name" value="Protein_kinase_ATP_BS"/>
</dbReference>
<dbReference type="Gene3D" id="1.10.510.10">
    <property type="entry name" value="Transferase(Phosphotransferase) domain 1"/>
    <property type="match status" value="1"/>
</dbReference>
<dbReference type="InterPro" id="IPR000719">
    <property type="entry name" value="Prot_kinase_dom"/>
</dbReference>
<dbReference type="Pfam" id="PF00069">
    <property type="entry name" value="Pkinase"/>
    <property type="match status" value="1"/>
</dbReference>
<evidence type="ECO:0000313" key="15">
    <source>
        <dbReference type="Proteomes" id="UP000829364"/>
    </source>
</evidence>